<dbReference type="GO" id="GO:0016740">
    <property type="term" value="F:transferase activity"/>
    <property type="evidence" value="ECO:0007669"/>
    <property type="project" value="UniProtKB-KW"/>
</dbReference>
<evidence type="ECO:0000313" key="3">
    <source>
        <dbReference type="Proteomes" id="UP000334923"/>
    </source>
</evidence>
<keyword evidence="1 2" id="KW-0436">Ligase</keyword>
<evidence type="ECO:0000313" key="2">
    <source>
        <dbReference type="EMBL" id="VVM06058.1"/>
    </source>
</evidence>
<keyword evidence="3" id="KW-1185">Reference proteome</keyword>
<evidence type="ECO:0000256" key="1">
    <source>
        <dbReference type="HAMAP-Rule" id="MF_00122"/>
    </source>
</evidence>
<dbReference type="PANTHER" id="PTHR15004:SF0">
    <property type="entry name" value="GLUTAMYL-TRNA(GLN) AMIDOTRANSFERASE SUBUNIT C, MITOCHONDRIAL"/>
    <property type="match status" value="1"/>
</dbReference>
<dbReference type="GO" id="GO:0050567">
    <property type="term" value="F:glutaminyl-tRNA synthase (glutamine-hydrolyzing) activity"/>
    <property type="evidence" value="ECO:0007669"/>
    <property type="project" value="UniProtKB-UniRule"/>
</dbReference>
<accession>A0A5E6MA28</accession>
<comment type="similarity">
    <text evidence="1">Belongs to the GatC family.</text>
</comment>
<dbReference type="OrthoDB" id="9813938at2"/>
<protein>
    <recommendedName>
        <fullName evidence="1">Aspartyl/glutamyl-tRNA(Asn/Gln) amidotransferase subunit C</fullName>
        <shortName evidence="1">Asp/Glu-ADT subunit C</shortName>
        <ecNumber evidence="1">6.3.5.-</ecNumber>
    </recommendedName>
</protein>
<dbReference type="GO" id="GO:0006412">
    <property type="term" value="P:translation"/>
    <property type="evidence" value="ECO:0007669"/>
    <property type="project" value="UniProtKB-UniRule"/>
</dbReference>
<dbReference type="Pfam" id="PF02686">
    <property type="entry name" value="GatC"/>
    <property type="match status" value="1"/>
</dbReference>
<reference evidence="2 3" key="1">
    <citation type="submission" date="2019-09" db="EMBL/GenBank/DDBJ databases">
        <authorList>
            <person name="Cremers G."/>
        </authorList>
    </citation>
    <scope>NUCLEOTIDE SEQUENCE [LARGE SCALE GENOMIC DNA]</scope>
    <source>
        <strain evidence="2">4A</strain>
    </source>
</reference>
<keyword evidence="1" id="KW-0648">Protein biosynthesis</keyword>
<comment type="catalytic activity">
    <reaction evidence="1">
        <text>L-glutamyl-tRNA(Gln) + L-glutamine + ATP + H2O = L-glutaminyl-tRNA(Gln) + L-glutamate + ADP + phosphate + H(+)</text>
        <dbReference type="Rhea" id="RHEA:17521"/>
        <dbReference type="Rhea" id="RHEA-COMP:9681"/>
        <dbReference type="Rhea" id="RHEA-COMP:9684"/>
        <dbReference type="ChEBI" id="CHEBI:15377"/>
        <dbReference type="ChEBI" id="CHEBI:15378"/>
        <dbReference type="ChEBI" id="CHEBI:29985"/>
        <dbReference type="ChEBI" id="CHEBI:30616"/>
        <dbReference type="ChEBI" id="CHEBI:43474"/>
        <dbReference type="ChEBI" id="CHEBI:58359"/>
        <dbReference type="ChEBI" id="CHEBI:78520"/>
        <dbReference type="ChEBI" id="CHEBI:78521"/>
        <dbReference type="ChEBI" id="CHEBI:456216"/>
    </reaction>
</comment>
<keyword evidence="1" id="KW-0547">Nucleotide-binding</keyword>
<comment type="subunit">
    <text evidence="1">Heterotrimer of A, B and C subunits.</text>
</comment>
<name>A0A5E6MA28_9BACT</name>
<comment type="function">
    <text evidence="1">Allows the formation of correctly charged Asn-tRNA(Asn) or Gln-tRNA(Gln) through the transamidation of misacylated Asp-tRNA(Asn) or Glu-tRNA(Gln) in organisms which lack either or both of asparaginyl-tRNA or glutaminyl-tRNA synthetases. The reaction takes place in the presence of glutamine and ATP through an activated phospho-Asp-tRNA(Asn) or phospho-Glu-tRNA(Gln).</text>
</comment>
<dbReference type="EMBL" id="CABFVA020000039">
    <property type="protein sequence ID" value="VVM06058.1"/>
    <property type="molecule type" value="Genomic_DNA"/>
</dbReference>
<sequence>MEKSAFPFLPETDAFRYGYSVPTVAIDVAYVAGLARLRLSPEEIETFGNQLEQVLAYVKKLEEVDVQDVVLVGEEKGFQNRLRPDRALPELSTNEALENAPQRGSGLFLVPRILE</sequence>
<dbReference type="GO" id="GO:0005524">
    <property type="term" value="F:ATP binding"/>
    <property type="evidence" value="ECO:0007669"/>
    <property type="project" value="UniProtKB-KW"/>
</dbReference>
<keyword evidence="2" id="KW-0808">Transferase</keyword>
<gene>
    <name evidence="1 2" type="primary">gatC</name>
    <name evidence="2" type="ORF">MAMT_00943</name>
</gene>
<dbReference type="AlphaFoldDB" id="A0A5E6MA28"/>
<dbReference type="SUPFAM" id="SSF141000">
    <property type="entry name" value="Glu-tRNAGln amidotransferase C subunit"/>
    <property type="match status" value="1"/>
</dbReference>
<dbReference type="InterPro" id="IPR003837">
    <property type="entry name" value="GatC"/>
</dbReference>
<dbReference type="PANTHER" id="PTHR15004">
    <property type="entry name" value="GLUTAMYL-TRNA(GLN) AMIDOTRANSFERASE SUBUNIT C, MITOCHONDRIAL"/>
    <property type="match status" value="1"/>
</dbReference>
<dbReference type="NCBIfam" id="TIGR00135">
    <property type="entry name" value="gatC"/>
    <property type="match status" value="1"/>
</dbReference>
<dbReference type="HAMAP" id="MF_00122">
    <property type="entry name" value="GatC"/>
    <property type="match status" value="1"/>
</dbReference>
<dbReference type="GO" id="GO:0050566">
    <property type="term" value="F:asparaginyl-tRNA synthase (glutamine-hydrolyzing) activity"/>
    <property type="evidence" value="ECO:0007669"/>
    <property type="project" value="RHEA"/>
</dbReference>
<dbReference type="GO" id="GO:0006450">
    <property type="term" value="P:regulation of translational fidelity"/>
    <property type="evidence" value="ECO:0007669"/>
    <property type="project" value="InterPro"/>
</dbReference>
<comment type="catalytic activity">
    <reaction evidence="1">
        <text>L-aspartyl-tRNA(Asn) + L-glutamine + ATP + H2O = L-asparaginyl-tRNA(Asn) + L-glutamate + ADP + phosphate + 2 H(+)</text>
        <dbReference type="Rhea" id="RHEA:14513"/>
        <dbReference type="Rhea" id="RHEA-COMP:9674"/>
        <dbReference type="Rhea" id="RHEA-COMP:9677"/>
        <dbReference type="ChEBI" id="CHEBI:15377"/>
        <dbReference type="ChEBI" id="CHEBI:15378"/>
        <dbReference type="ChEBI" id="CHEBI:29985"/>
        <dbReference type="ChEBI" id="CHEBI:30616"/>
        <dbReference type="ChEBI" id="CHEBI:43474"/>
        <dbReference type="ChEBI" id="CHEBI:58359"/>
        <dbReference type="ChEBI" id="CHEBI:78515"/>
        <dbReference type="ChEBI" id="CHEBI:78516"/>
        <dbReference type="ChEBI" id="CHEBI:456216"/>
    </reaction>
</comment>
<keyword evidence="1" id="KW-0067">ATP-binding</keyword>
<dbReference type="GO" id="GO:0070681">
    <property type="term" value="P:glutaminyl-tRNAGln biosynthesis via transamidation"/>
    <property type="evidence" value="ECO:0007669"/>
    <property type="project" value="TreeGrafter"/>
</dbReference>
<proteinExistence type="inferred from homology"/>
<dbReference type="InterPro" id="IPR036113">
    <property type="entry name" value="Asp/Glu-ADT_sf_sub_c"/>
</dbReference>
<dbReference type="Proteomes" id="UP000334923">
    <property type="component" value="Unassembled WGS sequence"/>
</dbReference>
<organism evidence="2 3">
    <name type="scientific">Methylacidimicrobium tartarophylax</name>
    <dbReference type="NCBI Taxonomy" id="1041768"/>
    <lineage>
        <taxon>Bacteria</taxon>
        <taxon>Pseudomonadati</taxon>
        <taxon>Verrucomicrobiota</taxon>
        <taxon>Methylacidimicrobium</taxon>
    </lineage>
</organism>
<dbReference type="EC" id="6.3.5.-" evidence="1"/>
<dbReference type="Gene3D" id="1.10.20.60">
    <property type="entry name" value="Glu-tRNAGln amidotransferase C subunit, N-terminal domain"/>
    <property type="match status" value="1"/>
</dbReference>